<keyword evidence="1" id="KW-0812">Transmembrane</keyword>
<sequence length="148" mass="16748">MSMVLKVKQSFVIGVLLLVLPVISYATSWPYSFVVWDRYVYVVSDEEVKNVKNNIGKVTRYSDMEQYGGNFSNAYGVGTKYYSIEGIDPDVAIAIEVKDGTYLKAIRGEKYAYGNGILGIPSNWLIGGSILFLILVYLMFFLERKARR</sequence>
<gene>
    <name evidence="2" type="ORF">A9C19_13280</name>
</gene>
<feature type="transmembrane region" description="Helical" evidence="1">
    <location>
        <begin position="124"/>
        <end position="142"/>
    </location>
</feature>
<dbReference type="KEGG" id="bwh:A9C19_13280"/>
<protein>
    <submittedName>
        <fullName evidence="2">Uncharacterized protein</fullName>
    </submittedName>
</protein>
<evidence type="ECO:0000313" key="3">
    <source>
        <dbReference type="Proteomes" id="UP000181936"/>
    </source>
</evidence>
<accession>A0A1L3MTH6</accession>
<organism evidence="2 3">
    <name type="scientific">Bacillus weihaiensis</name>
    <dbReference type="NCBI Taxonomy" id="1547283"/>
    <lineage>
        <taxon>Bacteria</taxon>
        <taxon>Bacillati</taxon>
        <taxon>Bacillota</taxon>
        <taxon>Bacilli</taxon>
        <taxon>Bacillales</taxon>
        <taxon>Bacillaceae</taxon>
        <taxon>Bacillus</taxon>
    </lineage>
</organism>
<evidence type="ECO:0000313" key="2">
    <source>
        <dbReference type="EMBL" id="APH05643.1"/>
    </source>
</evidence>
<dbReference type="AlphaFoldDB" id="A0A1L3MTH6"/>
<dbReference type="Proteomes" id="UP000181936">
    <property type="component" value="Chromosome"/>
</dbReference>
<reference evidence="2 3" key="1">
    <citation type="journal article" date="2016" name="Sci. Rep.">
        <title>Complete genome sequence and transcriptomic analysis of a novel marine strain Bacillus weihaiensis reveals the mechanism of brown algae degradation.</title>
        <authorList>
            <person name="Zhu Y."/>
            <person name="Chen P."/>
            <person name="Bao Y."/>
            <person name="Men Y."/>
            <person name="Zeng Y."/>
            <person name="Yang J."/>
            <person name="Sun J."/>
            <person name="Sun Y."/>
        </authorList>
    </citation>
    <scope>NUCLEOTIDE SEQUENCE [LARGE SCALE GENOMIC DNA]</scope>
    <source>
        <strain evidence="2 3">Alg07</strain>
    </source>
</reference>
<evidence type="ECO:0000256" key="1">
    <source>
        <dbReference type="SAM" id="Phobius"/>
    </source>
</evidence>
<dbReference type="EMBL" id="CP016020">
    <property type="protein sequence ID" value="APH05643.1"/>
    <property type="molecule type" value="Genomic_DNA"/>
</dbReference>
<keyword evidence="1" id="KW-0472">Membrane</keyword>
<proteinExistence type="predicted"/>
<name>A0A1L3MTH6_9BACI</name>
<keyword evidence="1" id="KW-1133">Transmembrane helix</keyword>
<dbReference type="STRING" id="1547283.A9C19_13280"/>
<keyword evidence="3" id="KW-1185">Reference proteome</keyword>